<evidence type="ECO:0000313" key="3">
    <source>
        <dbReference type="Proteomes" id="UP000324222"/>
    </source>
</evidence>
<name>A0A5B7HX98_PORTR</name>
<keyword evidence="3" id="KW-1185">Reference proteome</keyword>
<feature type="region of interest" description="Disordered" evidence="1">
    <location>
        <begin position="94"/>
        <end position="124"/>
    </location>
</feature>
<organism evidence="2 3">
    <name type="scientific">Portunus trituberculatus</name>
    <name type="common">Swimming crab</name>
    <name type="synonym">Neptunus trituberculatus</name>
    <dbReference type="NCBI Taxonomy" id="210409"/>
    <lineage>
        <taxon>Eukaryota</taxon>
        <taxon>Metazoa</taxon>
        <taxon>Ecdysozoa</taxon>
        <taxon>Arthropoda</taxon>
        <taxon>Crustacea</taxon>
        <taxon>Multicrustacea</taxon>
        <taxon>Malacostraca</taxon>
        <taxon>Eumalacostraca</taxon>
        <taxon>Eucarida</taxon>
        <taxon>Decapoda</taxon>
        <taxon>Pleocyemata</taxon>
        <taxon>Brachyura</taxon>
        <taxon>Eubrachyura</taxon>
        <taxon>Portunoidea</taxon>
        <taxon>Portunidae</taxon>
        <taxon>Portuninae</taxon>
        <taxon>Portunus</taxon>
    </lineage>
</organism>
<accession>A0A5B7HX98</accession>
<evidence type="ECO:0000313" key="2">
    <source>
        <dbReference type="EMBL" id="MPC73318.1"/>
    </source>
</evidence>
<reference evidence="2 3" key="1">
    <citation type="submission" date="2019-05" db="EMBL/GenBank/DDBJ databases">
        <title>Another draft genome of Portunus trituberculatus and its Hox gene families provides insights of decapod evolution.</title>
        <authorList>
            <person name="Jeong J.-H."/>
            <person name="Song I."/>
            <person name="Kim S."/>
            <person name="Choi T."/>
            <person name="Kim D."/>
            <person name="Ryu S."/>
            <person name="Kim W."/>
        </authorList>
    </citation>
    <scope>NUCLEOTIDE SEQUENCE [LARGE SCALE GENOMIC DNA]</scope>
    <source>
        <tissue evidence="2">Muscle</tissue>
    </source>
</reference>
<dbReference type="EMBL" id="VSRR010036561">
    <property type="protein sequence ID" value="MPC73318.1"/>
    <property type="molecule type" value="Genomic_DNA"/>
</dbReference>
<proteinExistence type="predicted"/>
<gene>
    <name evidence="2" type="ORF">E2C01_067643</name>
</gene>
<evidence type="ECO:0000256" key="1">
    <source>
        <dbReference type="SAM" id="MobiDB-lite"/>
    </source>
</evidence>
<protein>
    <submittedName>
        <fullName evidence="2">Uncharacterized protein</fullName>
    </submittedName>
</protein>
<dbReference type="Proteomes" id="UP000324222">
    <property type="component" value="Unassembled WGS sequence"/>
</dbReference>
<dbReference type="AlphaFoldDB" id="A0A5B7HX98"/>
<sequence>MLVADLSRPYLPRRLLVRIESNDCLKSFHTSFRVPQHTTQCAILESFVSSRGISPSPPTHCHGLFSQDDGGQVLLLHSLKGCFHKQSKEIERLAVGGSGMARPVPGSGGGGDDARFLSCPVTQR</sequence>
<comment type="caution">
    <text evidence="2">The sequence shown here is derived from an EMBL/GenBank/DDBJ whole genome shotgun (WGS) entry which is preliminary data.</text>
</comment>